<sequence>MSEITLRRACLAQVREMAQRSEIVYVPAGSRCISARRTGPMQKIDPRALISRKTTRKA</sequence>
<reference evidence="2 3" key="1">
    <citation type="submission" date="2024-02" db="EMBL/GenBank/DDBJ databases">
        <title>Expansion and revision of Xanthobacter and proposal of Roseixanthobacter gen. nov.</title>
        <authorList>
            <person name="Soltysiak M.P.M."/>
            <person name="Jalihal A."/>
            <person name="Ory A."/>
            <person name="Chrisophersen C."/>
            <person name="Lee A.D."/>
            <person name="Boulton J."/>
            <person name="Springer M."/>
        </authorList>
    </citation>
    <scope>NUCLEOTIDE SEQUENCE [LARGE SCALE GENOMIC DNA]</scope>
    <source>
        <strain evidence="2 3">23A</strain>
    </source>
</reference>
<organism evidence="2 3">
    <name type="scientific">Xanthobacter oligotrophicus</name>
    <dbReference type="NCBI Taxonomy" id="2607286"/>
    <lineage>
        <taxon>Bacteria</taxon>
        <taxon>Pseudomonadati</taxon>
        <taxon>Pseudomonadota</taxon>
        <taxon>Alphaproteobacteria</taxon>
        <taxon>Hyphomicrobiales</taxon>
        <taxon>Xanthobacteraceae</taxon>
        <taxon>Xanthobacter</taxon>
    </lineage>
</organism>
<evidence type="ECO:0000313" key="3">
    <source>
        <dbReference type="Proteomes" id="UP001604002"/>
    </source>
</evidence>
<keyword evidence="3" id="KW-1185">Reference proteome</keyword>
<accession>A0ABW6ZZB5</accession>
<dbReference type="Proteomes" id="UP001604002">
    <property type="component" value="Unassembled WGS sequence"/>
</dbReference>
<proteinExistence type="predicted"/>
<dbReference type="RefSeq" id="WP_393993783.1">
    <property type="nucleotide sequence ID" value="NZ_JBAFVH010000010.1"/>
</dbReference>
<evidence type="ECO:0000256" key="1">
    <source>
        <dbReference type="SAM" id="MobiDB-lite"/>
    </source>
</evidence>
<protein>
    <submittedName>
        <fullName evidence="2">Uncharacterized protein</fullName>
    </submittedName>
</protein>
<gene>
    <name evidence="2" type="ORF">V5F32_18180</name>
</gene>
<comment type="caution">
    <text evidence="2">The sequence shown here is derived from an EMBL/GenBank/DDBJ whole genome shotgun (WGS) entry which is preliminary data.</text>
</comment>
<feature type="region of interest" description="Disordered" evidence="1">
    <location>
        <begin position="37"/>
        <end position="58"/>
    </location>
</feature>
<evidence type="ECO:0000313" key="2">
    <source>
        <dbReference type="EMBL" id="MFG1374112.1"/>
    </source>
</evidence>
<name>A0ABW6ZZB5_9HYPH</name>
<dbReference type="EMBL" id="JBAFVH010000010">
    <property type="protein sequence ID" value="MFG1374112.1"/>
    <property type="molecule type" value="Genomic_DNA"/>
</dbReference>